<dbReference type="GO" id="GO:0000166">
    <property type="term" value="F:nucleotide binding"/>
    <property type="evidence" value="ECO:0007669"/>
    <property type="project" value="UniProtKB-KW"/>
</dbReference>
<dbReference type="Gene3D" id="3.30.70.270">
    <property type="match status" value="1"/>
</dbReference>
<evidence type="ECO:0000256" key="1">
    <source>
        <dbReference type="ARBA" id="ARBA00022484"/>
    </source>
</evidence>
<dbReference type="Pfam" id="PF00680">
    <property type="entry name" value="RdRP_1"/>
    <property type="match status" value="1"/>
</dbReference>
<evidence type="ECO:0000256" key="5">
    <source>
        <dbReference type="ARBA" id="ARBA00022953"/>
    </source>
</evidence>
<keyword evidence="4" id="KW-0547">Nucleotide-binding</keyword>
<evidence type="ECO:0000256" key="4">
    <source>
        <dbReference type="ARBA" id="ARBA00022741"/>
    </source>
</evidence>
<evidence type="ECO:0000256" key="2">
    <source>
        <dbReference type="ARBA" id="ARBA00022679"/>
    </source>
</evidence>
<dbReference type="SUPFAM" id="SSF56672">
    <property type="entry name" value="DNA/RNA polymerases"/>
    <property type="match status" value="1"/>
</dbReference>
<keyword evidence="3" id="KW-0548">Nucleotidyltransferase</keyword>
<keyword evidence="1 7" id="KW-0696">RNA-directed RNA polymerase</keyword>
<keyword evidence="2" id="KW-0808">Transferase</keyword>
<proteinExistence type="predicted"/>
<accession>A0A1W6S3U7</accession>
<keyword evidence="5" id="KW-0693">Viral RNA replication</keyword>
<dbReference type="InterPro" id="IPR001205">
    <property type="entry name" value="RNA-dir_pol_C"/>
</dbReference>
<dbReference type="EMBL" id="KY695009">
    <property type="protein sequence ID" value="ARO72610.1"/>
    <property type="molecule type" value="Genomic_RNA"/>
</dbReference>
<dbReference type="InterPro" id="IPR007094">
    <property type="entry name" value="RNA-dir_pol_PSvirus"/>
</dbReference>
<name>A0A1W6S3U7_9VIRU</name>
<reference evidence="7" key="1">
    <citation type="journal article" date="2017" name="J. Microbiol. Biotechnol.">
        <title>Genome Sequences of Spinach Deltapartitivirus 1, Spinach Amalgavirus 1, and Spinach Latent Virus Identified in Spinach Transcriptome.</title>
        <authorList>
            <person name="Park D."/>
            <person name="Hahn Y."/>
        </authorList>
    </citation>
    <scope>NUCLEOTIDE SEQUENCE</scope>
    <source>
        <strain evidence="7">SRP059420</strain>
    </source>
</reference>
<dbReference type="GO" id="GO:0039694">
    <property type="term" value="P:viral RNA genome replication"/>
    <property type="evidence" value="ECO:0007669"/>
    <property type="project" value="InterPro"/>
</dbReference>
<dbReference type="InterPro" id="IPR043128">
    <property type="entry name" value="Rev_trsase/Diguanyl_cyclase"/>
</dbReference>
<dbReference type="GO" id="GO:0006351">
    <property type="term" value="P:DNA-templated transcription"/>
    <property type="evidence" value="ECO:0007669"/>
    <property type="project" value="InterPro"/>
</dbReference>
<evidence type="ECO:0000256" key="3">
    <source>
        <dbReference type="ARBA" id="ARBA00022695"/>
    </source>
</evidence>
<organism evidence="7">
    <name type="scientific">Spinach deltapartitivirus 1</name>
    <dbReference type="NCBI Taxonomy" id="1985163"/>
    <lineage>
        <taxon>Viruses</taxon>
        <taxon>Riboviria</taxon>
        <taxon>Orthornavirae</taxon>
        <taxon>Pisuviricota</taxon>
        <taxon>Duplopiviricetes</taxon>
        <taxon>Durnavirales</taxon>
        <taxon>Partitiviridae</taxon>
        <taxon>Deltapartitivirus</taxon>
    </lineage>
</organism>
<feature type="domain" description="RdRp catalytic" evidence="6">
    <location>
        <begin position="235"/>
        <end position="354"/>
    </location>
</feature>
<sequence>MEGLTFLGTIPARHLREEYVILTDQPVYDSVKDYASNADMQEIDGWARSFYTLEGILDSIQLFSKPLIPEPTDSLWDETKQEVFNEISNLFTPVTSLSFETGFDSVPYEHSSAAGYGYTGKKGEGDNLHRAKAIANKAVLDFSETIDKDGFQTAVDNMVQQSTPDVAFTRTQLAKLPSIKVRIVFGEAFHFILIEGLSAAPLLEAFKRTDSFYFTGKDPTIHVPQLIHKMGLEEGWFVCLDWKSFDSSVQLWEIDFAFSCVESLLTFPSENTRRAFYLARESFKHRKLAAPDCKLWMRKGGIPSGSYFTNIIGSIINYTRITYVCKRLGLRKTSCYVQGDDSVTFVQTGQRPDLYQLQALGTEFGWSLNIPKCTITQSSHNVTFLGRSQVHQLNTRERLKVLRLMCFPEFKVEDPKISTARVKAIARDAGWNDPLYTRIYLRLSRLYGEVERLPPHLMTYVDRLDFQDVNM</sequence>
<dbReference type="GO" id="GO:0003968">
    <property type="term" value="F:RNA-directed RNA polymerase activity"/>
    <property type="evidence" value="ECO:0007669"/>
    <property type="project" value="UniProtKB-KW"/>
</dbReference>
<dbReference type="InterPro" id="IPR043502">
    <property type="entry name" value="DNA/RNA_pol_sf"/>
</dbReference>
<evidence type="ECO:0000313" key="7">
    <source>
        <dbReference type="EMBL" id="ARO72610.1"/>
    </source>
</evidence>
<protein>
    <submittedName>
        <fullName evidence="7">RNA-dependent RNA polymerase</fullName>
    </submittedName>
</protein>
<evidence type="ECO:0000259" key="6">
    <source>
        <dbReference type="PROSITE" id="PS50507"/>
    </source>
</evidence>
<dbReference type="GO" id="GO:0003723">
    <property type="term" value="F:RNA binding"/>
    <property type="evidence" value="ECO:0007669"/>
    <property type="project" value="InterPro"/>
</dbReference>
<dbReference type="PROSITE" id="PS50507">
    <property type="entry name" value="RDRP_SSRNA_POS"/>
    <property type="match status" value="1"/>
</dbReference>